<evidence type="ECO:0000256" key="11">
    <source>
        <dbReference type="PROSITE-ProRule" id="PRU00039"/>
    </source>
</evidence>
<dbReference type="GO" id="GO:0051240">
    <property type="term" value="P:positive regulation of multicellular organismal process"/>
    <property type="evidence" value="ECO:0007669"/>
    <property type="project" value="UniProtKB-ARBA"/>
</dbReference>
<dbReference type="SMART" id="SM00041">
    <property type="entry name" value="CT"/>
    <property type="match status" value="1"/>
</dbReference>
<dbReference type="GO" id="GO:0007165">
    <property type="term" value="P:signal transduction"/>
    <property type="evidence" value="ECO:0007669"/>
    <property type="project" value="InterPro"/>
</dbReference>
<dbReference type="Pfam" id="PF00093">
    <property type="entry name" value="VWC"/>
    <property type="match status" value="1"/>
</dbReference>
<dbReference type="InterPro" id="IPR000884">
    <property type="entry name" value="TSP1_rpt"/>
</dbReference>
<dbReference type="PROSITE" id="PS01225">
    <property type="entry name" value="CTCK_2"/>
    <property type="match status" value="1"/>
</dbReference>
<dbReference type="GO" id="GO:0005178">
    <property type="term" value="F:integrin binding"/>
    <property type="evidence" value="ECO:0007669"/>
    <property type="project" value="TreeGrafter"/>
</dbReference>
<dbReference type="InterPro" id="IPR017891">
    <property type="entry name" value="Insulin_GF-bd_Cys-rich_CS"/>
</dbReference>
<evidence type="ECO:0000256" key="2">
    <source>
        <dbReference type="ARBA" id="ARBA00008125"/>
    </source>
</evidence>
<evidence type="ECO:0000256" key="1">
    <source>
        <dbReference type="ARBA" id="ARBA00004613"/>
    </source>
</evidence>
<dbReference type="PROSITE" id="PS50092">
    <property type="entry name" value="TSP1"/>
    <property type="match status" value="1"/>
</dbReference>
<comment type="similarity">
    <text evidence="2">Belongs to the CCN family.</text>
</comment>
<dbReference type="Pfam" id="PF19035">
    <property type="entry name" value="TSP1_CCN"/>
    <property type="match status" value="1"/>
</dbReference>
<evidence type="ECO:0000259" key="14">
    <source>
        <dbReference type="PROSITE" id="PS51323"/>
    </source>
</evidence>
<keyword evidence="3" id="KW-0964">Secreted</keyword>
<dbReference type="PROSITE" id="PS01185">
    <property type="entry name" value="CTCK_1"/>
    <property type="match status" value="1"/>
</dbReference>
<dbReference type="SUPFAM" id="SSF57603">
    <property type="entry name" value="FnI-like domain"/>
    <property type="match status" value="1"/>
</dbReference>
<feature type="domain" description="CTCK" evidence="12">
    <location>
        <begin position="290"/>
        <end position="364"/>
    </location>
</feature>
<dbReference type="SMART" id="SM00214">
    <property type="entry name" value="VWC"/>
    <property type="match status" value="1"/>
</dbReference>
<evidence type="ECO:0000256" key="9">
    <source>
        <dbReference type="ARBA" id="ARBA00042204"/>
    </source>
</evidence>
<dbReference type="InterPro" id="IPR036383">
    <property type="entry name" value="TSP1_rpt_sf"/>
</dbReference>
<dbReference type="Pfam" id="PF00219">
    <property type="entry name" value="IGFBP"/>
    <property type="match status" value="1"/>
</dbReference>
<dbReference type="InterPro" id="IPR001007">
    <property type="entry name" value="VWF_dom"/>
</dbReference>
<feature type="domain" description="IGFBP N-terminal" evidence="14">
    <location>
        <begin position="35"/>
        <end position="107"/>
    </location>
</feature>
<evidence type="ECO:0000256" key="8">
    <source>
        <dbReference type="ARBA" id="ARBA00039941"/>
    </source>
</evidence>
<dbReference type="GO" id="GO:0008201">
    <property type="term" value="F:heparin binding"/>
    <property type="evidence" value="ECO:0007669"/>
    <property type="project" value="TreeGrafter"/>
</dbReference>
<dbReference type="InterPro" id="IPR006208">
    <property type="entry name" value="Glyco_hormone_CN"/>
</dbReference>
<keyword evidence="5" id="KW-0732">Signal</keyword>
<evidence type="ECO:0000256" key="4">
    <source>
        <dbReference type="ARBA" id="ARBA00022553"/>
    </source>
</evidence>
<keyword evidence="4" id="KW-0597">Phosphoprotein</keyword>
<dbReference type="GO" id="GO:0031012">
    <property type="term" value="C:extracellular matrix"/>
    <property type="evidence" value="ECO:0007669"/>
    <property type="project" value="TreeGrafter"/>
</dbReference>
<keyword evidence="7" id="KW-0340">Growth factor binding</keyword>
<sequence>MTQTNIPKRMERDSLLFSLVWLIHCFFLWSFLQVFTSQCPSECVCPEEPPRCPLGVSQVLDGCGCCKVCARQLNEDCSISEPCDHIKGLECNYGARFSAGHGICRAKLDGRPCEYNSRIYQNGETFQPNCKHQCTCIDGAVGCLPLCPQELSLPQMACANPRLVKVPGKCCEEWVCDWKGKPKSGKKQAEDDQSEDTLTNRNELVPIVMGGFKSLPAFREEPVVRMLDGGMRCISHTSPWSPCSATCGTGVSTRLSNNNKDCAMVEESRICEVRPCSQSPASNIKRGKKCIRVEKGEQPEKLTYNGCRSVKKYWPKYCGSCLDGRCCSPQETRTLPVQFRCEDGEMFTKNVMMIQTCKCDHNCPHSNPVFNQIFRLSNDIHKFTD</sequence>
<dbReference type="InterPro" id="IPR000867">
    <property type="entry name" value="IGFBP-like"/>
</dbReference>
<accession>A0A6J2VEM4</accession>
<evidence type="ECO:0000256" key="5">
    <source>
        <dbReference type="ARBA" id="ARBA00022729"/>
    </source>
</evidence>
<evidence type="ECO:0000313" key="15">
    <source>
        <dbReference type="Proteomes" id="UP000504632"/>
    </source>
</evidence>
<dbReference type="GO" id="GO:0045597">
    <property type="term" value="P:positive regulation of cell differentiation"/>
    <property type="evidence" value="ECO:0007669"/>
    <property type="project" value="TreeGrafter"/>
</dbReference>
<evidence type="ECO:0000256" key="3">
    <source>
        <dbReference type="ARBA" id="ARBA00022525"/>
    </source>
</evidence>
<dbReference type="PIRSF" id="PIRSF036495">
    <property type="entry name" value="IGFBP_rP_CNN"/>
    <property type="match status" value="1"/>
</dbReference>
<organism evidence="15 16">
    <name type="scientific">Chanos chanos</name>
    <name type="common">Milkfish</name>
    <name type="synonym">Mugil chanos</name>
    <dbReference type="NCBI Taxonomy" id="29144"/>
    <lineage>
        <taxon>Eukaryota</taxon>
        <taxon>Metazoa</taxon>
        <taxon>Chordata</taxon>
        <taxon>Craniata</taxon>
        <taxon>Vertebrata</taxon>
        <taxon>Euteleostomi</taxon>
        <taxon>Actinopterygii</taxon>
        <taxon>Neopterygii</taxon>
        <taxon>Teleostei</taxon>
        <taxon>Ostariophysi</taxon>
        <taxon>Gonorynchiformes</taxon>
        <taxon>Chanidae</taxon>
        <taxon>Chanos</taxon>
    </lineage>
</organism>
<dbReference type="SMART" id="SM00209">
    <property type="entry name" value="TSP1"/>
    <property type="match status" value="1"/>
</dbReference>
<evidence type="ECO:0000259" key="12">
    <source>
        <dbReference type="PROSITE" id="PS01225"/>
    </source>
</evidence>
<proteinExistence type="inferred from homology"/>
<dbReference type="PROSITE" id="PS51323">
    <property type="entry name" value="IGFBP_N_2"/>
    <property type="match status" value="1"/>
</dbReference>
<dbReference type="InterPro" id="IPR043973">
    <property type="entry name" value="TSP1_CCN"/>
</dbReference>
<dbReference type="Pfam" id="PF00007">
    <property type="entry name" value="Cys_knot"/>
    <property type="match status" value="1"/>
</dbReference>
<dbReference type="RefSeq" id="XP_030630644.1">
    <property type="nucleotide sequence ID" value="XM_030774784.1"/>
</dbReference>
<dbReference type="PROSITE" id="PS50184">
    <property type="entry name" value="VWFC_2"/>
    <property type="match status" value="1"/>
</dbReference>
<dbReference type="InterPro" id="IPR006207">
    <property type="entry name" value="Cys_knot_C"/>
</dbReference>
<keyword evidence="15" id="KW-1185">Reference proteome</keyword>
<dbReference type="SUPFAM" id="SSF82895">
    <property type="entry name" value="TSP-1 type 1 repeat"/>
    <property type="match status" value="1"/>
</dbReference>
<dbReference type="InterPro" id="IPR050941">
    <property type="entry name" value="CCN"/>
</dbReference>
<dbReference type="AlphaFoldDB" id="A0A6J2VEM4"/>
<dbReference type="PANTHER" id="PTHR11348:SF18">
    <property type="entry name" value="CCN FAMILY MEMBER 1"/>
    <property type="match status" value="1"/>
</dbReference>
<dbReference type="FunFam" id="2.10.70.10:FF:000015">
    <property type="entry name" value="CYR61 isoform 1"/>
    <property type="match status" value="1"/>
</dbReference>
<dbReference type="SMART" id="SM00121">
    <property type="entry name" value="IB"/>
    <property type="match status" value="1"/>
</dbReference>
<evidence type="ECO:0000256" key="10">
    <source>
        <dbReference type="ARBA" id="ARBA00042351"/>
    </source>
</evidence>
<dbReference type="GO" id="GO:0030335">
    <property type="term" value="P:positive regulation of cell migration"/>
    <property type="evidence" value="ECO:0007669"/>
    <property type="project" value="TreeGrafter"/>
</dbReference>
<dbReference type="InParanoid" id="A0A6J2VEM4"/>
<protein>
    <recommendedName>
        <fullName evidence="8">CCN family member 1</fullName>
    </recommendedName>
    <alternativeName>
        <fullName evidence="10">Cellular communication network factor 1</fullName>
    </alternativeName>
    <alternativeName>
        <fullName evidence="9">Protein CYR61</fullName>
    </alternativeName>
</protein>
<dbReference type="GO" id="GO:0005615">
    <property type="term" value="C:extracellular space"/>
    <property type="evidence" value="ECO:0007669"/>
    <property type="project" value="TreeGrafter"/>
</dbReference>
<dbReference type="PROSITE" id="PS01208">
    <property type="entry name" value="VWFC_1"/>
    <property type="match status" value="1"/>
</dbReference>
<dbReference type="GeneID" id="115812301"/>
<evidence type="ECO:0000313" key="16">
    <source>
        <dbReference type="RefSeq" id="XP_030630644.1"/>
    </source>
</evidence>
<dbReference type="GO" id="GO:0007155">
    <property type="term" value="P:cell adhesion"/>
    <property type="evidence" value="ECO:0007669"/>
    <property type="project" value="TreeGrafter"/>
</dbReference>
<dbReference type="PROSITE" id="PS00222">
    <property type="entry name" value="IGFBP_N_1"/>
    <property type="match status" value="1"/>
</dbReference>
<dbReference type="PANTHER" id="PTHR11348">
    <property type="entry name" value="CONNECTIVE TISSUE GROWTH FACTOR-RELATED"/>
    <property type="match status" value="1"/>
</dbReference>
<comment type="caution">
    <text evidence="11">Lacks conserved residue(s) required for the propagation of feature annotation.</text>
</comment>
<dbReference type="GO" id="GO:0019838">
    <property type="term" value="F:growth factor binding"/>
    <property type="evidence" value="ECO:0007669"/>
    <property type="project" value="UniProtKB-KW"/>
</dbReference>
<dbReference type="Gene3D" id="2.10.70.10">
    <property type="entry name" value="Complement Module, domain 1"/>
    <property type="match status" value="1"/>
</dbReference>
<name>A0A6J2VEM4_CHACN</name>
<feature type="domain" description="VWFC" evidence="13">
    <location>
        <begin position="111"/>
        <end position="177"/>
    </location>
</feature>
<dbReference type="SUPFAM" id="SSF57184">
    <property type="entry name" value="Growth factor receptor domain"/>
    <property type="match status" value="1"/>
</dbReference>
<evidence type="ECO:0000259" key="13">
    <source>
        <dbReference type="PROSITE" id="PS50184"/>
    </source>
</evidence>
<dbReference type="InterPro" id="IPR009030">
    <property type="entry name" value="Growth_fac_rcpt_cys_sf"/>
</dbReference>
<dbReference type="InterPro" id="IPR012395">
    <property type="entry name" value="IGFBP_CNN"/>
</dbReference>
<evidence type="ECO:0000256" key="6">
    <source>
        <dbReference type="ARBA" id="ARBA00023157"/>
    </source>
</evidence>
<comment type="subcellular location">
    <subcellularLocation>
        <location evidence="1">Secreted</location>
    </subcellularLocation>
</comment>
<dbReference type="OrthoDB" id="365605at2759"/>
<keyword evidence="6" id="KW-1015">Disulfide bond</keyword>
<gene>
    <name evidence="16" type="primary">LOC115812301</name>
</gene>
<reference evidence="16" key="1">
    <citation type="submission" date="2025-08" db="UniProtKB">
        <authorList>
            <consortium name="RefSeq"/>
        </authorList>
    </citation>
    <scope>IDENTIFICATION</scope>
</reference>
<evidence type="ECO:0000256" key="7">
    <source>
        <dbReference type="ARBA" id="ARBA00023183"/>
    </source>
</evidence>
<dbReference type="Gene3D" id="2.20.100.10">
    <property type="entry name" value="Thrombospondin type-1 (TSP1) repeat"/>
    <property type="match status" value="1"/>
</dbReference>
<dbReference type="Proteomes" id="UP000504632">
    <property type="component" value="Chromosome 5"/>
</dbReference>